<evidence type="ECO:0000256" key="1">
    <source>
        <dbReference type="ARBA" id="ARBA00008891"/>
    </source>
</evidence>
<dbReference type="GO" id="GO:0045490">
    <property type="term" value="P:pectin catabolic process"/>
    <property type="evidence" value="ECO:0007669"/>
    <property type="project" value="UniProtKB-UniRule"/>
</dbReference>
<comment type="similarity">
    <text evidence="1">Belongs to the pectinesterase family.</text>
</comment>
<evidence type="ECO:0000256" key="5">
    <source>
        <dbReference type="SAM" id="MobiDB-lite"/>
    </source>
</evidence>
<dbReference type="GO" id="GO:0042545">
    <property type="term" value="P:cell wall modification"/>
    <property type="evidence" value="ECO:0007669"/>
    <property type="project" value="UniProtKB-UniRule"/>
</dbReference>
<feature type="region of interest" description="Disordered" evidence="5">
    <location>
        <begin position="204"/>
        <end position="246"/>
    </location>
</feature>
<evidence type="ECO:0000313" key="8">
    <source>
        <dbReference type="EMBL" id="TWJ28964.1"/>
    </source>
</evidence>
<proteinExistence type="inferred from homology"/>
<evidence type="ECO:0000259" key="7">
    <source>
        <dbReference type="Pfam" id="PF06439"/>
    </source>
</evidence>
<dbReference type="SUPFAM" id="SSF49899">
    <property type="entry name" value="Concanavalin A-like lectins/glucanases"/>
    <property type="match status" value="1"/>
</dbReference>
<keyword evidence="4" id="KW-0732">Signal</keyword>
<dbReference type="EC" id="3.1.1.11" evidence="4"/>
<accession>A0A562WHD9</accession>
<dbReference type="InterPro" id="IPR011050">
    <property type="entry name" value="Pectin_lyase_fold/virulence"/>
</dbReference>
<dbReference type="Gene3D" id="2.160.20.10">
    <property type="entry name" value="Single-stranded right-handed beta-helix, Pectin lyase-like"/>
    <property type="match status" value="1"/>
</dbReference>
<comment type="catalytic activity">
    <reaction evidence="4">
        <text>[(1-&gt;4)-alpha-D-galacturonosyl methyl ester](n) + n H2O = [(1-&gt;4)-alpha-D-galacturonosyl](n) + n methanol + n H(+)</text>
        <dbReference type="Rhea" id="RHEA:22380"/>
        <dbReference type="Rhea" id="RHEA-COMP:14570"/>
        <dbReference type="Rhea" id="RHEA-COMP:14573"/>
        <dbReference type="ChEBI" id="CHEBI:15377"/>
        <dbReference type="ChEBI" id="CHEBI:15378"/>
        <dbReference type="ChEBI" id="CHEBI:17790"/>
        <dbReference type="ChEBI" id="CHEBI:140522"/>
        <dbReference type="ChEBI" id="CHEBI:140523"/>
        <dbReference type="EC" id="3.1.1.11"/>
    </reaction>
</comment>
<protein>
    <recommendedName>
        <fullName evidence="4">Pectinesterase</fullName>
        <ecNumber evidence="4">3.1.1.11</ecNumber>
    </recommendedName>
</protein>
<dbReference type="GO" id="GO:0030599">
    <property type="term" value="F:pectinesterase activity"/>
    <property type="evidence" value="ECO:0007669"/>
    <property type="project" value="UniProtKB-UniRule"/>
</dbReference>
<name>A0A562WHD9_9ACTN</name>
<feature type="compositionally biased region" description="Low complexity" evidence="5">
    <location>
        <begin position="204"/>
        <end position="224"/>
    </location>
</feature>
<reference evidence="8 9" key="1">
    <citation type="submission" date="2019-07" db="EMBL/GenBank/DDBJ databases">
        <title>R&amp;d 2014.</title>
        <authorList>
            <person name="Klenk H.-P."/>
        </authorList>
    </citation>
    <scope>NUCLEOTIDE SEQUENCE [LARGE SCALE GENOMIC DNA]</scope>
    <source>
        <strain evidence="8 9">DSM 43912</strain>
    </source>
</reference>
<comment type="pathway">
    <text evidence="4">Glycan metabolism; pectin degradation; 2-dehydro-3-deoxy-D-gluconate from pectin: step 1/5.</text>
</comment>
<dbReference type="Pfam" id="PF06439">
    <property type="entry name" value="3keto-disac_hyd"/>
    <property type="match status" value="1"/>
</dbReference>
<dbReference type="UniPathway" id="UPA00545">
    <property type="reaction ID" value="UER00823"/>
</dbReference>
<keyword evidence="2 4" id="KW-0378">Hydrolase</keyword>
<dbReference type="PANTHER" id="PTHR31321:SF57">
    <property type="entry name" value="PECTINESTERASE 53-RELATED"/>
    <property type="match status" value="1"/>
</dbReference>
<comment type="caution">
    <text evidence="8">The sequence shown here is derived from an EMBL/GenBank/DDBJ whole genome shotgun (WGS) entry which is preliminary data.</text>
</comment>
<dbReference type="GO" id="GO:0009279">
    <property type="term" value="C:cell outer membrane"/>
    <property type="evidence" value="ECO:0007669"/>
    <property type="project" value="TreeGrafter"/>
</dbReference>
<evidence type="ECO:0000259" key="6">
    <source>
        <dbReference type="Pfam" id="PF01095"/>
    </source>
</evidence>
<sequence length="556" mass="58538">MSRYRRRSLLAVAAAVTTALIALSPFGGAQVAHAGTLFSDDFSDRDTAGWSRSGGTWSVVDDDSPALHQARADTDDARLFAGSSSWVDYAVQARVKPLTLPTNGAVALLARASGSTTYYRLALLPGDQVRLEAVRSGAVTVLGSLSRPVVAGTWHTLRIEVTGSTVRGHVDGTLVAAGTGTIAAGRIGVQTRYATARYDDVTVTSGTATPTPTPSVTATVTPTLSPSPTPTGTPPAGRSSVVAQDGSGDFTSVQAAVNAVPVGNASRHTITIRPGNYREVVTIPADRPYVSFVGATGDPRDVVIHYDNASGTPKPGGGTYGTSGSASVTIDGSDFTARHLTFANTFDEAAHDLSAEQAVAVLTRADRLVFDNVRFLGNQDTLYHNSANTGTIGRAYFRNCYVEGDVDFIFGRGTGVFDRCEIRSLSRGSSSNNGYVTAPSTMIDNPYGFLFVNSTLTTDSAGPQSVHLGRPWHPGGDVNAIGQVVFRDSVLGAHIKGSPWTDMSGFSWRDARFFEYRNTGPGSTVTPDRPQLTDAQAADHTPQRYLAGPDGWNPIS</sequence>
<dbReference type="InterPro" id="IPR006311">
    <property type="entry name" value="TAT_signal"/>
</dbReference>
<organism evidence="8 9">
    <name type="scientific">Micromonospora sagamiensis</name>
    <dbReference type="NCBI Taxonomy" id="47875"/>
    <lineage>
        <taxon>Bacteria</taxon>
        <taxon>Bacillati</taxon>
        <taxon>Actinomycetota</taxon>
        <taxon>Actinomycetes</taxon>
        <taxon>Micromonosporales</taxon>
        <taxon>Micromonosporaceae</taxon>
        <taxon>Micromonospora</taxon>
    </lineage>
</organism>
<evidence type="ECO:0000256" key="2">
    <source>
        <dbReference type="ARBA" id="ARBA00022801"/>
    </source>
</evidence>
<evidence type="ECO:0000256" key="3">
    <source>
        <dbReference type="ARBA" id="ARBA00023085"/>
    </source>
</evidence>
<dbReference type="Gene3D" id="2.60.120.560">
    <property type="entry name" value="Exo-inulinase, domain 1"/>
    <property type="match status" value="1"/>
</dbReference>
<dbReference type="SUPFAM" id="SSF51126">
    <property type="entry name" value="Pectin lyase-like"/>
    <property type="match status" value="1"/>
</dbReference>
<feature type="domain" description="Pectinesterase catalytic" evidence="6">
    <location>
        <begin position="241"/>
        <end position="526"/>
    </location>
</feature>
<feature type="domain" description="3-keto-alpha-glucoside-1,2-lyase/3-keto-2-hydroxy-glucal hydratase" evidence="7">
    <location>
        <begin position="42"/>
        <end position="203"/>
    </location>
</feature>
<dbReference type="PANTHER" id="PTHR31321">
    <property type="entry name" value="ACYL-COA THIOESTER HYDROLASE YBHC-RELATED"/>
    <property type="match status" value="1"/>
</dbReference>
<dbReference type="InterPro" id="IPR000070">
    <property type="entry name" value="Pectinesterase_cat"/>
</dbReference>
<dbReference type="Proteomes" id="UP000319728">
    <property type="component" value="Unassembled WGS sequence"/>
</dbReference>
<dbReference type="Pfam" id="PF01095">
    <property type="entry name" value="Pectinesterase"/>
    <property type="match status" value="1"/>
</dbReference>
<feature type="chain" id="PRO_5031677420" description="Pectinesterase" evidence="4">
    <location>
        <begin position="35"/>
        <end position="556"/>
    </location>
</feature>
<dbReference type="RefSeq" id="WP_198501146.1">
    <property type="nucleotide sequence ID" value="NZ_AP023438.1"/>
</dbReference>
<dbReference type="InterPro" id="IPR012334">
    <property type="entry name" value="Pectin_lyas_fold"/>
</dbReference>
<dbReference type="PROSITE" id="PS00503">
    <property type="entry name" value="PECTINESTERASE_2"/>
    <property type="match status" value="1"/>
</dbReference>
<gene>
    <name evidence="8" type="ORF">JD81_02470</name>
</gene>
<evidence type="ECO:0000256" key="4">
    <source>
        <dbReference type="RuleBase" id="RU000589"/>
    </source>
</evidence>
<dbReference type="InterPro" id="IPR033131">
    <property type="entry name" value="Pectinesterase_Asp_AS"/>
</dbReference>
<feature type="signal peptide" evidence="4">
    <location>
        <begin position="1"/>
        <end position="34"/>
    </location>
</feature>
<keyword evidence="3 4" id="KW-0063">Aspartyl esterase</keyword>
<keyword evidence="9" id="KW-1185">Reference proteome</keyword>
<dbReference type="AlphaFoldDB" id="A0A562WHD9"/>
<dbReference type="PROSITE" id="PS51318">
    <property type="entry name" value="TAT"/>
    <property type="match status" value="1"/>
</dbReference>
<dbReference type="EMBL" id="VLLP01000001">
    <property type="protein sequence ID" value="TWJ28964.1"/>
    <property type="molecule type" value="Genomic_DNA"/>
</dbReference>
<dbReference type="InterPro" id="IPR013320">
    <property type="entry name" value="ConA-like_dom_sf"/>
</dbReference>
<evidence type="ECO:0000313" key="9">
    <source>
        <dbReference type="Proteomes" id="UP000319728"/>
    </source>
</evidence>
<dbReference type="InterPro" id="IPR010496">
    <property type="entry name" value="AL/BT2_dom"/>
</dbReference>